<reference evidence="3" key="1">
    <citation type="submission" date="2021-02" db="EMBL/GenBank/DDBJ databases">
        <authorList>
            <person name="Nowell W R."/>
        </authorList>
    </citation>
    <scope>NUCLEOTIDE SEQUENCE</scope>
</reference>
<name>A0A816G8H9_9BILA</name>
<protein>
    <recommendedName>
        <fullName evidence="1">Thioester reductase (TE) domain-containing protein</fullName>
    </recommendedName>
</protein>
<gene>
    <name evidence="3" type="ORF">JXQ802_LOCUS57723</name>
    <name evidence="2" type="ORF">PYM288_LOCUS41122</name>
</gene>
<sequence length="224" mass="25306">DSNGWITLASNDMNLKDGYGQAKAVVEQILYTASTLGADIVVIRPCTISADTRTGYSNLFDFINLLLLAEVEMGCMVENADLQLHFIPVDYCSKAIVALAMHPDSGGHCFNFYGNGLSISCLHNGLVQRLPDVIKRKIEQNNWKQYVLKNLPENSPAWRMKEQIASMIFTSGNFQQEKSGVRIEMTKDFLEKKCNMNWFEVTEQDLIKSIEYMIDVGFLSRRSS</sequence>
<feature type="non-terminal residue" evidence="3">
    <location>
        <position position="1"/>
    </location>
</feature>
<keyword evidence="4" id="KW-1185">Reference proteome</keyword>
<dbReference type="EMBL" id="CAJNOH010013599">
    <property type="protein sequence ID" value="CAF1547486.1"/>
    <property type="molecule type" value="Genomic_DNA"/>
</dbReference>
<evidence type="ECO:0000313" key="4">
    <source>
        <dbReference type="Proteomes" id="UP000663870"/>
    </source>
</evidence>
<comment type="caution">
    <text evidence="3">The sequence shown here is derived from an EMBL/GenBank/DDBJ whole genome shotgun (WGS) entry which is preliminary data.</text>
</comment>
<evidence type="ECO:0000313" key="3">
    <source>
        <dbReference type="EMBL" id="CAF1671883.1"/>
    </source>
</evidence>
<organism evidence="3 4">
    <name type="scientific">Rotaria sordida</name>
    <dbReference type="NCBI Taxonomy" id="392033"/>
    <lineage>
        <taxon>Eukaryota</taxon>
        <taxon>Metazoa</taxon>
        <taxon>Spiralia</taxon>
        <taxon>Gnathifera</taxon>
        <taxon>Rotifera</taxon>
        <taxon>Eurotatoria</taxon>
        <taxon>Bdelloidea</taxon>
        <taxon>Philodinida</taxon>
        <taxon>Philodinidae</taxon>
        <taxon>Rotaria</taxon>
    </lineage>
</organism>
<dbReference type="Pfam" id="PF07993">
    <property type="entry name" value="NAD_binding_4"/>
    <property type="match status" value="1"/>
</dbReference>
<evidence type="ECO:0000259" key="1">
    <source>
        <dbReference type="Pfam" id="PF07993"/>
    </source>
</evidence>
<accession>A0A816G8H9</accession>
<dbReference type="Proteomes" id="UP000663854">
    <property type="component" value="Unassembled WGS sequence"/>
</dbReference>
<dbReference type="Proteomes" id="UP000663870">
    <property type="component" value="Unassembled WGS sequence"/>
</dbReference>
<dbReference type="InterPro" id="IPR013120">
    <property type="entry name" value="FAR_NAD-bd"/>
</dbReference>
<proteinExistence type="predicted"/>
<dbReference type="EMBL" id="CAJNOL010015490">
    <property type="protein sequence ID" value="CAF1671883.1"/>
    <property type="molecule type" value="Genomic_DNA"/>
</dbReference>
<dbReference type="InterPro" id="IPR036291">
    <property type="entry name" value="NAD(P)-bd_dom_sf"/>
</dbReference>
<dbReference type="Gene3D" id="3.40.50.720">
    <property type="entry name" value="NAD(P)-binding Rossmann-like Domain"/>
    <property type="match status" value="1"/>
</dbReference>
<dbReference type="AlphaFoldDB" id="A0A816G8H9"/>
<feature type="domain" description="Thioester reductase (TE)" evidence="1">
    <location>
        <begin position="11"/>
        <end position="96"/>
    </location>
</feature>
<evidence type="ECO:0000313" key="2">
    <source>
        <dbReference type="EMBL" id="CAF1547486.1"/>
    </source>
</evidence>
<dbReference type="SUPFAM" id="SSF51735">
    <property type="entry name" value="NAD(P)-binding Rossmann-fold domains"/>
    <property type="match status" value="1"/>
</dbReference>